<dbReference type="Proteomes" id="UP000315783">
    <property type="component" value="Unassembled WGS sequence"/>
</dbReference>
<accession>A0A545VFP5</accession>
<organism evidence="1 2">
    <name type="scientific">Cordyceps javanica</name>
    <dbReference type="NCBI Taxonomy" id="43265"/>
    <lineage>
        <taxon>Eukaryota</taxon>
        <taxon>Fungi</taxon>
        <taxon>Dikarya</taxon>
        <taxon>Ascomycota</taxon>
        <taxon>Pezizomycotina</taxon>
        <taxon>Sordariomycetes</taxon>
        <taxon>Hypocreomycetidae</taxon>
        <taxon>Hypocreales</taxon>
        <taxon>Cordycipitaceae</taxon>
        <taxon>Cordyceps</taxon>
    </lineage>
</organism>
<comment type="caution">
    <text evidence="1">The sequence shown here is derived from an EMBL/GenBank/DDBJ whole genome shotgun (WGS) entry which is preliminary data.</text>
</comment>
<evidence type="ECO:0000313" key="2">
    <source>
        <dbReference type="Proteomes" id="UP000315783"/>
    </source>
</evidence>
<keyword evidence="2" id="KW-1185">Reference proteome</keyword>
<evidence type="ECO:0000313" key="1">
    <source>
        <dbReference type="EMBL" id="TQW00549.1"/>
    </source>
</evidence>
<protein>
    <submittedName>
        <fullName evidence="1">Uncharacterized protein</fullName>
    </submittedName>
</protein>
<reference evidence="1 2" key="1">
    <citation type="journal article" date="2019" name="Appl. Microbiol. Biotechnol.">
        <title>Genome sequence of Isaria javanica and comparative genome analysis insights into family S53 peptidase evolution in fungal entomopathogens.</title>
        <authorList>
            <person name="Lin R."/>
            <person name="Zhang X."/>
            <person name="Xin B."/>
            <person name="Zou M."/>
            <person name="Gao Y."/>
            <person name="Qin F."/>
            <person name="Hu Q."/>
            <person name="Xie B."/>
            <person name="Cheng X."/>
        </authorList>
    </citation>
    <scope>NUCLEOTIDE SEQUENCE [LARGE SCALE GENOMIC DNA]</scope>
    <source>
        <strain evidence="1 2">IJ1G</strain>
    </source>
</reference>
<dbReference type="EMBL" id="SPUK01000001">
    <property type="protein sequence ID" value="TQW00549.1"/>
    <property type="molecule type" value="Genomic_DNA"/>
</dbReference>
<gene>
    <name evidence="1" type="ORF">IF1G_00480</name>
</gene>
<sequence length="72" mass="7670">MNVPSTGTMAMGMAWHGLTGHTQVTKVSPFIHSPCSKETRRVGNCPHPPPSSTEYVLTEYGLNPGTKWTGGG</sequence>
<name>A0A545VFP5_9HYPO</name>
<dbReference type="AlphaFoldDB" id="A0A545VFP5"/>
<proteinExistence type="predicted"/>